<protein>
    <submittedName>
        <fullName evidence="2">Nuclear transport factor 2 family protein</fullName>
    </submittedName>
</protein>
<organism evidence="2 3">
    <name type="scientific">Cellulosimicrobium arenosum</name>
    <dbReference type="NCBI Taxonomy" id="2708133"/>
    <lineage>
        <taxon>Bacteria</taxon>
        <taxon>Bacillati</taxon>
        <taxon>Actinomycetota</taxon>
        <taxon>Actinomycetes</taxon>
        <taxon>Micrococcales</taxon>
        <taxon>Promicromonosporaceae</taxon>
        <taxon>Cellulosimicrobium</taxon>
    </lineage>
</organism>
<dbReference type="Gene3D" id="3.10.450.50">
    <property type="match status" value="1"/>
</dbReference>
<feature type="domain" description="DUF4440" evidence="1">
    <location>
        <begin position="14"/>
        <end position="105"/>
    </location>
</feature>
<reference evidence="2" key="2">
    <citation type="submission" date="2020-09" db="EMBL/GenBank/DDBJ databases">
        <authorList>
            <person name="Yu Y."/>
        </authorList>
    </citation>
    <scope>NUCLEOTIDE SEQUENCE</scope>
    <source>
        <strain evidence="2">KCTC 49039</strain>
    </source>
</reference>
<comment type="caution">
    <text evidence="2">The sequence shown here is derived from an EMBL/GenBank/DDBJ whole genome shotgun (WGS) entry which is preliminary data.</text>
</comment>
<sequence>MDASPVDELMTIERRLAQGKGTDYEQVLRDDALVVVPGAVLDKAACVAAMDDSPGWDEVDLGPPRLVLSQDTATVVYAFRGRRGESRYRATLASTYVHDGDRWRLLVHQHTVD</sequence>
<evidence type="ECO:0000313" key="2">
    <source>
        <dbReference type="EMBL" id="MBD8079009.1"/>
    </source>
</evidence>
<reference evidence="2" key="1">
    <citation type="journal article" date="2018" name="Curr. Microbiol.">
        <title>Cellulosimicrobium arenosum sp. nov., Isolated from Marine Sediment Sand.</title>
        <authorList>
            <person name="Oh M."/>
            <person name="Kim J.H."/>
            <person name="Yoon J.H."/>
            <person name="Schumann P."/>
            <person name="Kim W."/>
        </authorList>
    </citation>
    <scope>NUCLEOTIDE SEQUENCE</scope>
    <source>
        <strain evidence="2">KCTC 49039</strain>
    </source>
</reference>
<gene>
    <name evidence="2" type="ORF">IF651_08065</name>
</gene>
<keyword evidence="3" id="KW-1185">Reference proteome</keyword>
<dbReference type="AlphaFoldDB" id="A0A927G9F1"/>
<evidence type="ECO:0000313" key="3">
    <source>
        <dbReference type="Proteomes" id="UP000610846"/>
    </source>
</evidence>
<dbReference type="Pfam" id="PF14534">
    <property type="entry name" value="DUF4440"/>
    <property type="match status" value="1"/>
</dbReference>
<evidence type="ECO:0000259" key="1">
    <source>
        <dbReference type="Pfam" id="PF14534"/>
    </source>
</evidence>
<dbReference type="EMBL" id="JACYHB010000005">
    <property type="protein sequence ID" value="MBD8079009.1"/>
    <property type="molecule type" value="Genomic_DNA"/>
</dbReference>
<dbReference type="Proteomes" id="UP000610846">
    <property type="component" value="Unassembled WGS sequence"/>
</dbReference>
<name>A0A927G9F1_9MICO</name>
<dbReference type="RefSeq" id="WP_191828598.1">
    <property type="nucleotide sequence ID" value="NZ_JACYHB010000005.1"/>
</dbReference>
<dbReference type="SUPFAM" id="SSF54427">
    <property type="entry name" value="NTF2-like"/>
    <property type="match status" value="1"/>
</dbReference>
<proteinExistence type="predicted"/>
<accession>A0A927G9F1</accession>
<dbReference type="InterPro" id="IPR032710">
    <property type="entry name" value="NTF2-like_dom_sf"/>
</dbReference>
<dbReference type="InterPro" id="IPR027843">
    <property type="entry name" value="DUF4440"/>
</dbReference>